<evidence type="ECO:0000259" key="4">
    <source>
        <dbReference type="PROSITE" id="PS50893"/>
    </source>
</evidence>
<evidence type="ECO:0000313" key="6">
    <source>
        <dbReference type="Proteomes" id="UP001499959"/>
    </source>
</evidence>
<dbReference type="Proteomes" id="UP001499959">
    <property type="component" value="Unassembled WGS sequence"/>
</dbReference>
<dbReference type="InterPro" id="IPR003439">
    <property type="entry name" value="ABC_transporter-like_ATP-bd"/>
</dbReference>
<dbReference type="EMBL" id="BAABJE010000001">
    <property type="protein sequence ID" value="GAA4784372.1"/>
    <property type="molecule type" value="Genomic_DNA"/>
</dbReference>
<evidence type="ECO:0000256" key="3">
    <source>
        <dbReference type="ARBA" id="ARBA00022840"/>
    </source>
</evidence>
<keyword evidence="3 5" id="KW-0067">ATP-binding</keyword>
<dbReference type="PANTHER" id="PTHR24220">
    <property type="entry name" value="IMPORT ATP-BINDING PROTEIN"/>
    <property type="match status" value="1"/>
</dbReference>
<dbReference type="PROSITE" id="PS50893">
    <property type="entry name" value="ABC_TRANSPORTER_2"/>
    <property type="match status" value="1"/>
</dbReference>
<keyword evidence="1" id="KW-0813">Transport</keyword>
<dbReference type="GO" id="GO:0005524">
    <property type="term" value="F:ATP binding"/>
    <property type="evidence" value="ECO:0007669"/>
    <property type="project" value="UniProtKB-KW"/>
</dbReference>
<organism evidence="5 6">
    <name type="scientific">Lysobacter hankyongensis</name>
    <dbReference type="NCBI Taxonomy" id="1176535"/>
    <lineage>
        <taxon>Bacteria</taxon>
        <taxon>Pseudomonadati</taxon>
        <taxon>Pseudomonadota</taxon>
        <taxon>Gammaproteobacteria</taxon>
        <taxon>Lysobacterales</taxon>
        <taxon>Lysobacteraceae</taxon>
        <taxon>Lysobacter</taxon>
    </lineage>
</organism>
<dbReference type="PANTHER" id="PTHR24220:SF86">
    <property type="entry name" value="ABC TRANSPORTER ABCH.1"/>
    <property type="match status" value="1"/>
</dbReference>
<name>A0ABP9ARN5_9GAMM</name>
<keyword evidence="6" id="KW-1185">Reference proteome</keyword>
<proteinExistence type="predicted"/>
<dbReference type="InterPro" id="IPR003593">
    <property type="entry name" value="AAA+_ATPase"/>
</dbReference>
<accession>A0ABP9ARN5</accession>
<dbReference type="SUPFAM" id="SSF52540">
    <property type="entry name" value="P-loop containing nucleoside triphosphate hydrolases"/>
    <property type="match status" value="1"/>
</dbReference>
<dbReference type="CDD" id="cd03255">
    <property type="entry name" value="ABC_MJ0796_LolCDE_FtsE"/>
    <property type="match status" value="1"/>
</dbReference>
<dbReference type="InterPro" id="IPR015854">
    <property type="entry name" value="ABC_transpr_LolD-like"/>
</dbReference>
<reference evidence="6" key="1">
    <citation type="journal article" date="2019" name="Int. J. Syst. Evol. Microbiol.">
        <title>The Global Catalogue of Microorganisms (GCM) 10K type strain sequencing project: providing services to taxonomists for standard genome sequencing and annotation.</title>
        <authorList>
            <consortium name="The Broad Institute Genomics Platform"/>
            <consortium name="The Broad Institute Genome Sequencing Center for Infectious Disease"/>
            <person name="Wu L."/>
            <person name="Ma J."/>
        </authorList>
    </citation>
    <scope>NUCLEOTIDE SEQUENCE [LARGE SCALE GENOMIC DNA]</scope>
    <source>
        <strain evidence="6">JCM 18204</strain>
    </source>
</reference>
<dbReference type="RefSeq" id="WP_345301810.1">
    <property type="nucleotide sequence ID" value="NZ_BAABJE010000001.1"/>
</dbReference>
<protein>
    <submittedName>
        <fullName evidence="5">ABC transporter ATP-binding protein</fullName>
    </submittedName>
</protein>
<evidence type="ECO:0000256" key="2">
    <source>
        <dbReference type="ARBA" id="ARBA00022741"/>
    </source>
</evidence>
<comment type="caution">
    <text evidence="5">The sequence shown here is derived from an EMBL/GenBank/DDBJ whole genome shotgun (WGS) entry which is preliminary data.</text>
</comment>
<dbReference type="SMART" id="SM00382">
    <property type="entry name" value="AAA"/>
    <property type="match status" value="1"/>
</dbReference>
<dbReference type="Pfam" id="PF00005">
    <property type="entry name" value="ABC_tran"/>
    <property type="match status" value="1"/>
</dbReference>
<sequence>MSAALRPHEALRTGATHPVIETRALGKVYSAGSEAEVVALKNVDLKIGLGEFVAIMGPSGSGKSTLMNLIGCLDTPTSGVYLCDGVDVATLDAEERAMLRRDKIGFVFQGFNLLSRMSALDNVAMPLSYARVPPAERRRRAAEALAAVGLGERMQHRPSELSGGQQQRVAIARALIQRPPILMADEPTGALDTRTGQEILALFERLRGEGHTIILITHDAEVAEHADRTCVMRDGELHDGVPPATETSA</sequence>
<keyword evidence="2" id="KW-0547">Nucleotide-binding</keyword>
<gene>
    <name evidence="5" type="ORF">GCM10023307_06370</name>
</gene>
<dbReference type="InterPro" id="IPR017871">
    <property type="entry name" value="ABC_transporter-like_CS"/>
</dbReference>
<dbReference type="InterPro" id="IPR027417">
    <property type="entry name" value="P-loop_NTPase"/>
</dbReference>
<dbReference type="Gene3D" id="3.40.50.300">
    <property type="entry name" value="P-loop containing nucleotide triphosphate hydrolases"/>
    <property type="match status" value="1"/>
</dbReference>
<dbReference type="PROSITE" id="PS00211">
    <property type="entry name" value="ABC_TRANSPORTER_1"/>
    <property type="match status" value="1"/>
</dbReference>
<evidence type="ECO:0000313" key="5">
    <source>
        <dbReference type="EMBL" id="GAA4784372.1"/>
    </source>
</evidence>
<evidence type="ECO:0000256" key="1">
    <source>
        <dbReference type="ARBA" id="ARBA00022448"/>
    </source>
</evidence>
<dbReference type="InterPro" id="IPR017911">
    <property type="entry name" value="MacB-like_ATP-bd"/>
</dbReference>
<feature type="domain" description="ABC transporter" evidence="4">
    <location>
        <begin position="20"/>
        <end position="248"/>
    </location>
</feature>